<proteinExistence type="predicted"/>
<name>A0AAT9G831_9RICK</name>
<dbReference type="EMBL" id="AP029170">
    <property type="protein sequence ID" value="BFD45929.1"/>
    <property type="molecule type" value="Genomic_DNA"/>
</dbReference>
<evidence type="ECO:0008006" key="2">
    <source>
        <dbReference type="Google" id="ProtNLM"/>
    </source>
</evidence>
<dbReference type="AlphaFoldDB" id="A0AAT9G831"/>
<reference evidence="1" key="1">
    <citation type="submission" date="2024-01" db="EMBL/GenBank/DDBJ databases">
        <title>Sequencing the genomes of a sandfly, Sergentomyia squamirostris, and its two endosymbionts.</title>
        <authorList>
            <person name="Itokawa K."/>
            <person name="Sanjoba C."/>
        </authorList>
    </citation>
    <scope>NUCLEOTIDE SEQUENCE</scope>
    <source>
        <strain evidence="1">RiSSQ</strain>
    </source>
</reference>
<gene>
    <name evidence="1" type="ORF">DMENIID0002_05750</name>
</gene>
<organism evidence="1">
    <name type="scientific">Candidatus Tisiphia endosymbiont of Sergentomyia squamirostris</name>
    <dbReference type="NCBI Taxonomy" id="3113639"/>
    <lineage>
        <taxon>Bacteria</taxon>
        <taxon>Pseudomonadati</taxon>
        <taxon>Pseudomonadota</taxon>
        <taxon>Alphaproteobacteria</taxon>
        <taxon>Rickettsiales</taxon>
        <taxon>Rickettsiaceae</taxon>
        <taxon>Rickettsieae</taxon>
        <taxon>Candidatus Tisiphia</taxon>
    </lineage>
</organism>
<protein>
    <recommendedName>
        <fullName evidence="2">RelA/SpoT domain-containing protein</fullName>
    </recommendedName>
</protein>
<evidence type="ECO:0000313" key="1">
    <source>
        <dbReference type="EMBL" id="BFD45929.1"/>
    </source>
</evidence>
<accession>A0AAT9G831</accession>
<sequence>MYILKEILYKNNNLIFENYISNYLNFCLDKGDHLEDTILSELNKIGIVKSHELIEIALLVIGNDDISADDTSKKEFVKLAKEVINHQIEYLSSEGIKWINDHFEDLVSTSKESKLFVRKLYHKILANLVSTQDADFIELAKELIIKSINYGMTTSLSKTREIIFEGKKYILKDDNKDVILKEIARVLIDQDSDILAKQYREHKPLFPRTGEELEKAAADIKDKSILGDQVELSHTTWRVSLMHLSDHKKQEPNEVFVLLEQKDAFGYHIVHKIYVEAGKIRCQSWEKHPNKISTDFCKEIFGEMDYNIRELIKPRYYGSIISLPQKEGEQLIQRLKNYKLANESTDYVILHEFLHNYFPYEPWDKYRERDDIKILKKDGLLKLDEAQREVVKKDSASIYHSEKIASKVGRDELESFVFKVPEEISNNPKLKDYYDAIYDKLHSKIMEATVVRGEHAAINPTEFRNANRGVDILISVGREIFKEITNSPIPSIDNAIAGMIGTYTKYQSKEQEAQLHIKKENAQVSTIALNPNDRENIIKSLAQQITLKNVERITNITSESQELKAWYDKSIIQTTQDDFVFSVDKNIYQGNLQKSLGCIDALKIIWVIQRDMIQSNRAVEDITNQLLEIPANYAFTVIKNEQGNVRGIIPVVRKNQLPNDDTIEIKGTSVQIQELSYAVEDVNSSVARTPLAQLEDSTMYTSLTGESTTTNE</sequence>